<dbReference type="RefSeq" id="WP_086745239.1">
    <property type="nucleotide sequence ID" value="NZ_MWPV01000005.1"/>
</dbReference>
<comment type="caution">
    <text evidence="3">The sequence shown here is derived from an EMBL/GenBank/DDBJ whole genome shotgun (WGS) entry which is preliminary data.</text>
</comment>
<name>A0A244CN24_PSEDV</name>
<keyword evidence="4" id="KW-1185">Reference proteome</keyword>
<dbReference type="EMBL" id="MWPV01000005">
    <property type="protein sequence ID" value="OUL56985.1"/>
    <property type="molecule type" value="Genomic_DNA"/>
</dbReference>
<dbReference type="InterPro" id="IPR011042">
    <property type="entry name" value="6-blade_b-propeller_TolB-like"/>
</dbReference>
<evidence type="ECO:0000313" key="3">
    <source>
        <dbReference type="EMBL" id="OUL56985.1"/>
    </source>
</evidence>
<gene>
    <name evidence="3" type="ORF">B1199_16610</name>
</gene>
<dbReference type="Proteomes" id="UP000194841">
    <property type="component" value="Unassembled WGS sequence"/>
</dbReference>
<dbReference type="Gene3D" id="2.120.10.30">
    <property type="entry name" value="TolB, C-terminal domain"/>
    <property type="match status" value="1"/>
</dbReference>
<reference evidence="3 4" key="1">
    <citation type="submission" date="2017-02" db="EMBL/GenBank/DDBJ databases">
        <title>Pseudoalteromonas ulvae TC14 Genome.</title>
        <authorList>
            <person name="Molmeret M."/>
        </authorList>
    </citation>
    <scope>NUCLEOTIDE SEQUENCE [LARGE SCALE GENOMIC DNA]</scope>
    <source>
        <strain evidence="3">TC14</strain>
    </source>
</reference>
<feature type="signal peptide" evidence="1">
    <location>
        <begin position="1"/>
        <end position="20"/>
    </location>
</feature>
<feature type="chain" id="PRO_5013349186" evidence="1">
    <location>
        <begin position="21"/>
        <end position="283"/>
    </location>
</feature>
<dbReference type="PANTHER" id="PTHR47572">
    <property type="entry name" value="LIPOPROTEIN-RELATED"/>
    <property type="match status" value="1"/>
</dbReference>
<dbReference type="PANTHER" id="PTHR47572:SF5">
    <property type="entry name" value="BLR2277 PROTEIN"/>
    <property type="match status" value="1"/>
</dbReference>
<dbReference type="PROSITE" id="PS51257">
    <property type="entry name" value="PROKAR_LIPOPROTEIN"/>
    <property type="match status" value="1"/>
</dbReference>
<accession>A0A244CN24</accession>
<evidence type="ECO:0000256" key="1">
    <source>
        <dbReference type="SAM" id="SignalP"/>
    </source>
</evidence>
<dbReference type="InterPro" id="IPR051262">
    <property type="entry name" value="SMP-30/CGR1_Lactonase"/>
</dbReference>
<evidence type="ECO:0000313" key="4">
    <source>
        <dbReference type="Proteomes" id="UP000194841"/>
    </source>
</evidence>
<dbReference type="Pfam" id="PF08450">
    <property type="entry name" value="SGL"/>
    <property type="match status" value="1"/>
</dbReference>
<evidence type="ECO:0000259" key="2">
    <source>
        <dbReference type="Pfam" id="PF08450"/>
    </source>
</evidence>
<proteinExistence type="predicted"/>
<organism evidence="3 4">
    <name type="scientific">Pseudoalteromonas ulvae</name>
    <dbReference type="NCBI Taxonomy" id="107327"/>
    <lineage>
        <taxon>Bacteria</taxon>
        <taxon>Pseudomonadati</taxon>
        <taxon>Pseudomonadota</taxon>
        <taxon>Gammaproteobacteria</taxon>
        <taxon>Alteromonadales</taxon>
        <taxon>Pseudoalteromonadaceae</taxon>
        <taxon>Pseudoalteromonas</taxon>
    </lineage>
</organism>
<dbReference type="InterPro" id="IPR013658">
    <property type="entry name" value="SGL"/>
</dbReference>
<dbReference type="AlphaFoldDB" id="A0A244CN24"/>
<feature type="domain" description="SMP-30/Gluconolactonase/LRE-like region" evidence="2">
    <location>
        <begin position="39"/>
        <end position="272"/>
    </location>
</feature>
<keyword evidence="1" id="KW-0732">Signal</keyword>
<dbReference type="OrthoDB" id="9775406at2"/>
<dbReference type="SUPFAM" id="SSF63829">
    <property type="entry name" value="Calcium-dependent phosphotriesterase"/>
    <property type="match status" value="1"/>
</dbReference>
<sequence>MRATFLSLLFMASACGTLDAAATDSQDFVMDNIFTQGVEGPVVSKQGQLFAVNFAKEGTIGIVTPSGEASLYVTLPKGSTGNGLQFDANGDLLVADYTGHNVLKVDTQTKEVSVLAHNPNFNQPNDIAVTNGGFIFASDPNWADSSGQLWRVSPDGTSLLLEKNMGTTNGVAVSADQTTLFVNESVQRVVWAYDLDSDYQISNKRQFIRFDDFGLDGMRTDSAGHLYIARYGSGTVVKLSKAGKVLKTYQLKGQHPTNVALNPSEDTLYITMQKRGSIEVIKL</sequence>
<protein>
    <submittedName>
        <fullName evidence="3">Gluconolactonase</fullName>
    </submittedName>
</protein>